<dbReference type="SUPFAM" id="SSF53383">
    <property type="entry name" value="PLP-dependent transferases"/>
    <property type="match status" value="1"/>
</dbReference>
<keyword evidence="2" id="KW-0032">Aminotransferase</keyword>
<comment type="caution">
    <text evidence="2">The sequence shown here is derived from an EMBL/GenBank/DDBJ whole genome shotgun (WGS) entry which is preliminary data.</text>
</comment>
<dbReference type="EMBL" id="JADAQX010000221">
    <property type="protein sequence ID" value="KAF8821173.1"/>
    <property type="molecule type" value="Genomic_DNA"/>
</dbReference>
<feature type="domain" description="Aminotransferase class I/classII large" evidence="1">
    <location>
        <begin position="35"/>
        <end position="202"/>
    </location>
</feature>
<dbReference type="PANTHER" id="PTHR42858">
    <property type="entry name" value="AMINOTRANSFERASE"/>
    <property type="match status" value="1"/>
</dbReference>
<dbReference type="InterPro" id="IPR015422">
    <property type="entry name" value="PyrdxlP-dep_Trfase_small"/>
</dbReference>
<dbReference type="Gene3D" id="3.40.640.10">
    <property type="entry name" value="Type I PLP-dependent aspartate aminotransferase-like (Major domain)"/>
    <property type="match status" value="1"/>
</dbReference>
<dbReference type="InterPro" id="IPR015424">
    <property type="entry name" value="PyrdxlP-dep_Trfase"/>
</dbReference>
<protein>
    <submittedName>
        <fullName evidence="2">Aminotransferase</fullName>
    </submittedName>
</protein>
<evidence type="ECO:0000313" key="2">
    <source>
        <dbReference type="EMBL" id="KAF8821173.1"/>
    </source>
</evidence>
<sequence length="310" mass="35228">MPSSNYTQARCPPASELVDLRLGYPELNVNRIDFIREAAHAQFNENDPTFYLYGQNRGYREFREDLAKFLTTNYGFYVDTDELMIVNGSAGGLDLICRMLTTPGDVIFTEDPTYFLAEGTFRDYHLKTVQIPMYADGVDMVEFERLLTIHKPKLFYTIPVGHNPTGRTTSQKKREELAVLALRHDFFIVADEVYQLLTFPGNEETASILVVLLLASVLDVKLPDFEYEIPLGGYFLIAKVPPDLDVPELWQIANRFGVNFLPGSEFGKAFPNYIRLSFSFYTADEIEEGISRLKAAVEECRQSPKALLIA</sequence>
<evidence type="ECO:0000259" key="1">
    <source>
        <dbReference type="Pfam" id="PF00155"/>
    </source>
</evidence>
<dbReference type="CDD" id="cd00609">
    <property type="entry name" value="AAT_like"/>
    <property type="match status" value="1"/>
</dbReference>
<accession>A0ABQ7JAZ9</accession>
<dbReference type="InterPro" id="IPR015421">
    <property type="entry name" value="PyrdxlP-dep_Trfase_major"/>
</dbReference>
<keyword evidence="2" id="KW-0808">Transferase</keyword>
<gene>
    <name evidence="2" type="ORF">IE077_000340</name>
</gene>
<reference evidence="2 3" key="1">
    <citation type="journal article" date="2020" name="bioRxiv">
        <title>Metabolic contributions of an alphaproteobacterial endosymbiont in the apicomplexan Cardiosporidium cionae.</title>
        <authorList>
            <person name="Hunter E.S."/>
            <person name="Paight C.J."/>
            <person name="Lane C.E."/>
        </authorList>
    </citation>
    <scope>NUCLEOTIDE SEQUENCE [LARGE SCALE GENOMIC DNA]</scope>
    <source>
        <strain evidence="2">ESH_2018</strain>
    </source>
</reference>
<dbReference type="Proteomes" id="UP000823046">
    <property type="component" value="Unassembled WGS sequence"/>
</dbReference>
<dbReference type="Pfam" id="PF00155">
    <property type="entry name" value="Aminotran_1_2"/>
    <property type="match status" value="1"/>
</dbReference>
<organism evidence="2 3">
    <name type="scientific">Cardiosporidium cionae</name>
    <dbReference type="NCBI Taxonomy" id="476202"/>
    <lineage>
        <taxon>Eukaryota</taxon>
        <taxon>Sar</taxon>
        <taxon>Alveolata</taxon>
        <taxon>Apicomplexa</taxon>
        <taxon>Aconoidasida</taxon>
        <taxon>Nephromycida</taxon>
        <taxon>Cardiosporidium</taxon>
    </lineage>
</organism>
<dbReference type="InterPro" id="IPR004839">
    <property type="entry name" value="Aminotransferase_I/II_large"/>
</dbReference>
<name>A0ABQ7JAZ9_9APIC</name>
<dbReference type="Gene3D" id="3.90.1150.10">
    <property type="entry name" value="Aspartate Aminotransferase, domain 1"/>
    <property type="match status" value="2"/>
</dbReference>
<dbReference type="GO" id="GO:0008483">
    <property type="term" value="F:transaminase activity"/>
    <property type="evidence" value="ECO:0007669"/>
    <property type="project" value="UniProtKB-KW"/>
</dbReference>
<evidence type="ECO:0000313" key="3">
    <source>
        <dbReference type="Proteomes" id="UP000823046"/>
    </source>
</evidence>
<dbReference type="PANTHER" id="PTHR42858:SF1">
    <property type="entry name" value="LD15494P"/>
    <property type="match status" value="1"/>
</dbReference>
<proteinExistence type="predicted"/>
<keyword evidence="3" id="KW-1185">Reference proteome</keyword>